<evidence type="ECO:0000313" key="3">
    <source>
        <dbReference type="Proteomes" id="UP001476798"/>
    </source>
</evidence>
<dbReference type="InterPro" id="IPR010418">
    <property type="entry name" value="ECSIT"/>
</dbReference>
<evidence type="ECO:0000259" key="1">
    <source>
        <dbReference type="Pfam" id="PF06239"/>
    </source>
</evidence>
<accession>A0ABV0MF52</accession>
<comment type="caution">
    <text evidence="2">The sequence shown here is derived from an EMBL/GenBank/DDBJ whole genome shotgun (WGS) entry which is preliminary data.</text>
</comment>
<gene>
    <name evidence="2" type="ORF">GOODEAATRI_004833</name>
</gene>
<feature type="domain" description="ECSIT N-terminal" evidence="1">
    <location>
        <begin position="38"/>
        <end position="215"/>
    </location>
</feature>
<protein>
    <recommendedName>
        <fullName evidence="1">ECSIT N-terminal domain-containing protein</fullName>
    </recommendedName>
</protein>
<name>A0ABV0MF52_9TELE</name>
<keyword evidence="3" id="KW-1185">Reference proteome</keyword>
<evidence type="ECO:0000313" key="2">
    <source>
        <dbReference type="EMBL" id="MEQ2157734.1"/>
    </source>
</evidence>
<dbReference type="InterPro" id="IPR046448">
    <property type="entry name" value="ECSIT_N"/>
</dbReference>
<dbReference type="Proteomes" id="UP001476798">
    <property type="component" value="Unassembled WGS sequence"/>
</dbReference>
<feature type="non-terminal residue" evidence="2">
    <location>
        <position position="1"/>
    </location>
</feature>
<sequence>VLRYFRCSPASAKRGPVPAQFVKEDEQKGTKSSLATKEDLFEQVAKEYKTKDTFNKVIDVFTKRDIRRRGHVEFIYAALKKMSEFGVERDLSVYNKLLDVFPKEVFVPRNFIQRMFNHYPRQQECGVELLEQMENYGIMPNTETKVLLVQIFGEKSHPMRKYQRIMYWFPKFKHINPFPLPQPLPEDPVDLAHLSLTRIANDLDARITIYQVEEPYDPERCFDYPLQLDLDLDRDLGDDESFDVDDCKMALTFFQPNCKGQQTQSRAIAISLTQRLKGKNRSLLKILRL</sequence>
<dbReference type="EMBL" id="JAHRIO010000209">
    <property type="protein sequence ID" value="MEQ2157734.1"/>
    <property type="molecule type" value="Genomic_DNA"/>
</dbReference>
<reference evidence="2 3" key="1">
    <citation type="submission" date="2021-06" db="EMBL/GenBank/DDBJ databases">
        <authorList>
            <person name="Palmer J.M."/>
        </authorList>
    </citation>
    <scope>NUCLEOTIDE SEQUENCE [LARGE SCALE GENOMIC DNA]</scope>
    <source>
        <strain evidence="2 3">GA_2019</strain>
        <tissue evidence="2">Muscle</tissue>
    </source>
</reference>
<proteinExistence type="predicted"/>
<dbReference type="Gene3D" id="1.25.40.10">
    <property type="entry name" value="Tetratricopeptide repeat domain"/>
    <property type="match status" value="1"/>
</dbReference>
<organism evidence="2 3">
    <name type="scientific">Goodea atripinnis</name>
    <dbReference type="NCBI Taxonomy" id="208336"/>
    <lineage>
        <taxon>Eukaryota</taxon>
        <taxon>Metazoa</taxon>
        <taxon>Chordata</taxon>
        <taxon>Craniata</taxon>
        <taxon>Vertebrata</taxon>
        <taxon>Euteleostomi</taxon>
        <taxon>Actinopterygii</taxon>
        <taxon>Neopterygii</taxon>
        <taxon>Teleostei</taxon>
        <taxon>Neoteleostei</taxon>
        <taxon>Acanthomorphata</taxon>
        <taxon>Ovalentaria</taxon>
        <taxon>Atherinomorphae</taxon>
        <taxon>Cyprinodontiformes</taxon>
        <taxon>Goodeidae</taxon>
        <taxon>Goodea</taxon>
    </lineage>
</organism>
<dbReference type="PANTHER" id="PTHR13113">
    <property type="entry name" value="ECSIT EVOLUTIONARILY CONSERVED SIGNALING INTERMEDIATE IN TOLL PATHWAYS"/>
    <property type="match status" value="1"/>
</dbReference>
<dbReference type="Pfam" id="PF06239">
    <property type="entry name" value="ECSIT_N"/>
    <property type="match status" value="1"/>
</dbReference>
<dbReference type="InterPro" id="IPR011990">
    <property type="entry name" value="TPR-like_helical_dom_sf"/>
</dbReference>
<dbReference type="PANTHER" id="PTHR13113:SF1">
    <property type="entry name" value="EVOLUTIONARILY CONSERVED SIGNALING INTERMEDIATE IN TOLL PATHWAY, MITOCHONDRIAL"/>
    <property type="match status" value="1"/>
</dbReference>